<evidence type="ECO:0000313" key="2">
    <source>
        <dbReference type="EMBL" id="PON75508.1"/>
    </source>
</evidence>
<proteinExistence type="predicted"/>
<name>A0A2P5DQE4_PARAD</name>
<evidence type="ECO:0000256" key="1">
    <source>
        <dbReference type="SAM" id="Phobius"/>
    </source>
</evidence>
<dbReference type="EMBL" id="JXTB01000023">
    <property type="protein sequence ID" value="PON75508.1"/>
    <property type="molecule type" value="Genomic_DNA"/>
</dbReference>
<keyword evidence="1" id="KW-0812">Transmembrane</keyword>
<organism evidence="2 3">
    <name type="scientific">Parasponia andersonii</name>
    <name type="common">Sponia andersonii</name>
    <dbReference type="NCBI Taxonomy" id="3476"/>
    <lineage>
        <taxon>Eukaryota</taxon>
        <taxon>Viridiplantae</taxon>
        <taxon>Streptophyta</taxon>
        <taxon>Embryophyta</taxon>
        <taxon>Tracheophyta</taxon>
        <taxon>Spermatophyta</taxon>
        <taxon>Magnoliopsida</taxon>
        <taxon>eudicotyledons</taxon>
        <taxon>Gunneridae</taxon>
        <taxon>Pentapetalae</taxon>
        <taxon>rosids</taxon>
        <taxon>fabids</taxon>
        <taxon>Rosales</taxon>
        <taxon>Cannabaceae</taxon>
        <taxon>Parasponia</taxon>
    </lineage>
</organism>
<dbReference type="Proteomes" id="UP000237105">
    <property type="component" value="Unassembled WGS sequence"/>
</dbReference>
<comment type="caution">
    <text evidence="2">The sequence shown here is derived from an EMBL/GenBank/DDBJ whole genome shotgun (WGS) entry which is preliminary data.</text>
</comment>
<sequence>LSLNPQPDFILSLFQLYLLTLYLTLTQISLTHSLSPSALPFRPLCFSLTLA</sequence>
<accession>A0A2P5DQE4</accession>
<gene>
    <name evidence="2" type="ORF">PanWU01x14_041330</name>
</gene>
<reference evidence="3" key="1">
    <citation type="submission" date="2016-06" db="EMBL/GenBank/DDBJ databases">
        <title>Parallel loss of symbiosis genes in relatives of nitrogen-fixing non-legume Parasponia.</title>
        <authorList>
            <person name="Van Velzen R."/>
            <person name="Holmer R."/>
            <person name="Bu F."/>
            <person name="Rutten L."/>
            <person name="Van Zeijl A."/>
            <person name="Liu W."/>
            <person name="Santuari L."/>
            <person name="Cao Q."/>
            <person name="Sharma T."/>
            <person name="Shen D."/>
            <person name="Roswanjaya Y."/>
            <person name="Wardhani T."/>
            <person name="Kalhor M.S."/>
            <person name="Jansen J."/>
            <person name="Van den Hoogen J."/>
            <person name="Gungor B."/>
            <person name="Hartog M."/>
            <person name="Hontelez J."/>
            <person name="Verver J."/>
            <person name="Yang W.-C."/>
            <person name="Schijlen E."/>
            <person name="Repin R."/>
            <person name="Schilthuizen M."/>
            <person name="Schranz E."/>
            <person name="Heidstra R."/>
            <person name="Miyata K."/>
            <person name="Fedorova E."/>
            <person name="Kohlen W."/>
            <person name="Bisseling T."/>
            <person name="Smit S."/>
            <person name="Geurts R."/>
        </authorList>
    </citation>
    <scope>NUCLEOTIDE SEQUENCE [LARGE SCALE GENOMIC DNA]</scope>
    <source>
        <strain evidence="3">cv. WU1-14</strain>
    </source>
</reference>
<keyword evidence="1" id="KW-1133">Transmembrane helix</keyword>
<feature type="non-terminal residue" evidence="2">
    <location>
        <position position="1"/>
    </location>
</feature>
<dbReference type="AlphaFoldDB" id="A0A2P5DQE4"/>
<keyword evidence="1" id="KW-0472">Membrane</keyword>
<protein>
    <submittedName>
        <fullName evidence="2">Uncharacterized protein</fullName>
    </submittedName>
</protein>
<feature type="transmembrane region" description="Helical" evidence="1">
    <location>
        <begin position="6"/>
        <end position="25"/>
    </location>
</feature>
<evidence type="ECO:0000313" key="3">
    <source>
        <dbReference type="Proteomes" id="UP000237105"/>
    </source>
</evidence>
<keyword evidence="3" id="KW-1185">Reference proteome</keyword>